<dbReference type="PANTHER" id="PTHR17972">
    <property type="entry name" value="NUCLEOLAR RNA-ASSOCIATED PROTEIN"/>
    <property type="match status" value="1"/>
</dbReference>
<dbReference type="GO" id="GO:0006364">
    <property type="term" value="P:rRNA processing"/>
    <property type="evidence" value="ECO:0007669"/>
    <property type="project" value="UniProtKB-KW"/>
</dbReference>
<feature type="domain" description="Nrap protein" evidence="6">
    <location>
        <begin position="553"/>
        <end position="681"/>
    </location>
</feature>
<comment type="subcellular location">
    <subcellularLocation>
        <location evidence="1">Nucleus</location>
        <location evidence="1">Nucleolus</location>
    </subcellularLocation>
</comment>
<feature type="region of interest" description="Disordered" evidence="2">
    <location>
        <begin position="619"/>
        <end position="644"/>
    </location>
</feature>
<evidence type="ECO:0000256" key="2">
    <source>
        <dbReference type="SAM" id="MobiDB-lite"/>
    </source>
</evidence>
<dbReference type="Pfam" id="PF17407">
    <property type="entry name" value="Nrap_D6"/>
    <property type="match status" value="1"/>
</dbReference>
<dbReference type="GO" id="GO:0006409">
    <property type="term" value="P:tRNA export from nucleus"/>
    <property type="evidence" value="ECO:0007669"/>
    <property type="project" value="TreeGrafter"/>
</dbReference>
<organism evidence="7 8">
    <name type="scientific">Coemansia thaxteri</name>
    <dbReference type="NCBI Taxonomy" id="2663907"/>
    <lineage>
        <taxon>Eukaryota</taxon>
        <taxon>Fungi</taxon>
        <taxon>Fungi incertae sedis</taxon>
        <taxon>Zoopagomycota</taxon>
        <taxon>Kickxellomycotina</taxon>
        <taxon>Kickxellomycetes</taxon>
        <taxon>Kickxellales</taxon>
        <taxon>Kickxellaceae</taxon>
        <taxon>Coemansia</taxon>
    </lineage>
</organism>
<protein>
    <recommendedName>
        <fullName evidence="1">U3 small nucleolar RNA-associated protein 22</fullName>
    </recommendedName>
</protein>
<reference evidence="7" key="1">
    <citation type="submission" date="2022-07" db="EMBL/GenBank/DDBJ databases">
        <title>Phylogenomic reconstructions and comparative analyses of Kickxellomycotina fungi.</title>
        <authorList>
            <person name="Reynolds N.K."/>
            <person name="Stajich J.E."/>
            <person name="Barry K."/>
            <person name="Grigoriev I.V."/>
            <person name="Crous P."/>
            <person name="Smith M.E."/>
        </authorList>
    </citation>
    <scope>NUCLEOTIDE SEQUENCE</scope>
    <source>
        <strain evidence="7">IMI 214461</strain>
    </source>
</reference>
<dbReference type="Proteomes" id="UP001150907">
    <property type="component" value="Unassembled WGS sequence"/>
</dbReference>
<evidence type="ECO:0000259" key="6">
    <source>
        <dbReference type="Pfam" id="PF17407"/>
    </source>
</evidence>
<dbReference type="InterPro" id="IPR035368">
    <property type="entry name" value="Nrap_D3"/>
</dbReference>
<feature type="domain" description="Nrap protein" evidence="5">
    <location>
        <begin position="368"/>
        <end position="549"/>
    </location>
</feature>
<name>A0A9W8ECP2_9FUNG</name>
<dbReference type="EMBL" id="JANBQF010000862">
    <property type="protein sequence ID" value="KAJ1998793.1"/>
    <property type="molecule type" value="Genomic_DNA"/>
</dbReference>
<comment type="similarity">
    <text evidence="1">Belongs to the NRAP family.</text>
</comment>
<evidence type="ECO:0000259" key="5">
    <source>
        <dbReference type="Pfam" id="PF17406"/>
    </source>
</evidence>
<keyword evidence="1" id="KW-0690">Ribosome biogenesis</keyword>
<sequence length="686" mass="75104">MRRHVFFIGVVADAAEARRLVDLGPNPDAQPQEASRFRAYWGERAELRRFRDGSIRLATVWGASGMSQEKRAAILPRMVAYLLRRHFSVRTVPEVMQPEDLLVVDTARPNSTKPFGQVADPLAASLFCLSTRITQFAQTVDISDDDSGAGQASFEAAVNAFGELQHEIKQLEDQMPLSVLSLHAVSPGLRYASLVPPKPLPVSQDGGDDAFIEPLHVVVEFASSNKWPDDITALHKIKTAFLLRLGECYSAAHPDSHTQLVNRFHGYGAADGLLTGASSLTLGSQEDMGYEGDNCIDIRHAASGLTFRLSMLCDREGELLNKKAGDMKLAGLAVHAEAIEMAHRKWMRCHVWRAKHHQQILDLCQRHHPAASMTIRLLKRWLSRHMLLGQAVGISDELAELIAAHVFTDPSTGLAEPASGYAGFVRCLALLAQWRWGEDLLAVDFSADNRTVDEEGGAASKTLAQGVWVSAGMPASAAEALEKTFVEAKERGKIKDCLRVATEDDQGASWWGTVSPILTRRLRTLAKASLQCIVGCLDSGSDTQLPQVFTAPLNDYDFIIKLSRDVVCRKYEQPPKSAFATMAGTDATSSNDCSGSEPASGLDAVGGQEIFKNLLPTMPQSHQHQSRPGKLPQSKRHTNPFRQPGMVDFDPVALYVRDLANVYRDSVLLFNDVYGGHIVAADSIHS</sequence>
<gene>
    <name evidence="7" type="primary">UTP22_2</name>
    <name evidence="7" type="ORF">H4R26_005325</name>
</gene>
<dbReference type="InterPro" id="IPR035369">
    <property type="entry name" value="Nrap_D4"/>
</dbReference>
<evidence type="ECO:0000313" key="8">
    <source>
        <dbReference type="Proteomes" id="UP001150907"/>
    </source>
</evidence>
<dbReference type="PANTHER" id="PTHR17972:SF0">
    <property type="entry name" value="NUCLEOLAR PROTEIN 6"/>
    <property type="match status" value="1"/>
</dbReference>
<evidence type="ECO:0000313" key="7">
    <source>
        <dbReference type="EMBL" id="KAJ1998793.1"/>
    </source>
</evidence>
<keyword evidence="1" id="KW-0698">rRNA processing</keyword>
<dbReference type="GO" id="GO:0034456">
    <property type="term" value="C:UTP-C complex"/>
    <property type="evidence" value="ECO:0007669"/>
    <property type="project" value="TreeGrafter"/>
</dbReference>
<dbReference type="InterPro" id="IPR005554">
    <property type="entry name" value="NOL6/Upt22"/>
</dbReference>
<dbReference type="InterPro" id="IPR035370">
    <property type="entry name" value="Nrap_D5"/>
</dbReference>
<evidence type="ECO:0000256" key="1">
    <source>
        <dbReference type="RuleBase" id="RU364032"/>
    </source>
</evidence>
<dbReference type="Gene3D" id="3.30.70.3030">
    <property type="match status" value="1"/>
</dbReference>
<evidence type="ECO:0000259" key="4">
    <source>
        <dbReference type="Pfam" id="PF17405"/>
    </source>
</evidence>
<dbReference type="GO" id="GO:0003723">
    <property type="term" value="F:RNA binding"/>
    <property type="evidence" value="ECO:0007669"/>
    <property type="project" value="UniProtKB-KW"/>
</dbReference>
<feature type="domain" description="Nrap protein" evidence="3">
    <location>
        <begin position="4"/>
        <end position="88"/>
    </location>
</feature>
<evidence type="ECO:0000259" key="3">
    <source>
        <dbReference type="Pfam" id="PF17404"/>
    </source>
</evidence>
<keyword evidence="8" id="KW-1185">Reference proteome</keyword>
<proteinExistence type="inferred from homology"/>
<keyword evidence="1" id="KW-0694">RNA-binding</keyword>
<comment type="caution">
    <text evidence="7">The sequence shown here is derived from an EMBL/GenBank/DDBJ whole genome shotgun (WGS) entry which is preliminary data.</text>
</comment>
<keyword evidence="1" id="KW-0687">Ribonucleoprotein</keyword>
<feature type="domain" description="Nrap protein" evidence="4">
    <location>
        <begin position="139"/>
        <end position="365"/>
    </location>
</feature>
<dbReference type="InterPro" id="IPR035371">
    <property type="entry name" value="Nrap_D6"/>
</dbReference>
<dbReference type="GO" id="GO:0032545">
    <property type="term" value="C:CURI complex"/>
    <property type="evidence" value="ECO:0007669"/>
    <property type="project" value="TreeGrafter"/>
</dbReference>
<accession>A0A9W8ECP2</accession>
<dbReference type="Pfam" id="PF17404">
    <property type="entry name" value="Nrap_D3"/>
    <property type="match status" value="1"/>
</dbReference>
<dbReference type="Pfam" id="PF17406">
    <property type="entry name" value="Nrap_D5"/>
    <property type="match status" value="1"/>
</dbReference>
<dbReference type="GO" id="GO:0032040">
    <property type="term" value="C:small-subunit processome"/>
    <property type="evidence" value="ECO:0007669"/>
    <property type="project" value="TreeGrafter"/>
</dbReference>
<dbReference type="OrthoDB" id="10251401at2759"/>
<keyword evidence="1" id="KW-0539">Nucleus</keyword>
<dbReference type="AlphaFoldDB" id="A0A9W8ECP2"/>
<dbReference type="Pfam" id="PF17405">
    <property type="entry name" value="Nrap_D4"/>
    <property type="match status" value="1"/>
</dbReference>